<evidence type="ECO:0000256" key="2">
    <source>
        <dbReference type="ARBA" id="ARBA00022741"/>
    </source>
</evidence>
<dbReference type="CDD" id="cd03214">
    <property type="entry name" value="ABC_Iron-Siderophores_B12_Hemin"/>
    <property type="match status" value="1"/>
</dbReference>
<dbReference type="InterPro" id="IPR003593">
    <property type="entry name" value="AAA+_ATPase"/>
</dbReference>
<proteinExistence type="predicted"/>
<dbReference type="PANTHER" id="PTHR42794:SF1">
    <property type="entry name" value="HEMIN IMPORT ATP-BINDING PROTEIN HMUV"/>
    <property type="match status" value="1"/>
</dbReference>
<dbReference type="InterPro" id="IPR017871">
    <property type="entry name" value="ABC_transporter-like_CS"/>
</dbReference>
<protein>
    <submittedName>
        <fullName evidence="6">Vitamin B12 import ATP-binding protein BtuD</fullName>
    </submittedName>
</protein>
<dbReference type="InterPro" id="IPR027417">
    <property type="entry name" value="P-loop_NTPase"/>
</dbReference>
<organism evidence="6 7">
    <name type="scientific">Sutcliffiella rhizosphaerae</name>
    <dbReference type="NCBI Taxonomy" id="2880967"/>
    <lineage>
        <taxon>Bacteria</taxon>
        <taxon>Bacillati</taxon>
        <taxon>Bacillota</taxon>
        <taxon>Bacilli</taxon>
        <taxon>Bacillales</taxon>
        <taxon>Bacillaceae</taxon>
        <taxon>Sutcliffiella</taxon>
    </lineage>
</organism>
<evidence type="ECO:0000256" key="1">
    <source>
        <dbReference type="ARBA" id="ARBA00022448"/>
    </source>
</evidence>
<evidence type="ECO:0000256" key="3">
    <source>
        <dbReference type="ARBA" id="ARBA00022840"/>
    </source>
</evidence>
<dbReference type="PROSITE" id="PS00211">
    <property type="entry name" value="ABC_TRANSPORTER_1"/>
    <property type="match status" value="1"/>
</dbReference>
<dbReference type="GO" id="GO:0005524">
    <property type="term" value="F:ATP binding"/>
    <property type="evidence" value="ECO:0007669"/>
    <property type="project" value="UniProtKB-KW"/>
</dbReference>
<evidence type="ECO:0000256" key="4">
    <source>
        <dbReference type="ARBA" id="ARBA00022967"/>
    </source>
</evidence>
<dbReference type="SUPFAM" id="SSF52540">
    <property type="entry name" value="P-loop containing nucleoside triphosphate hydrolases"/>
    <property type="match status" value="1"/>
</dbReference>
<reference evidence="6 7" key="1">
    <citation type="submission" date="2021-10" db="EMBL/GenBank/DDBJ databases">
        <authorList>
            <person name="Criscuolo A."/>
        </authorList>
    </citation>
    <scope>NUCLEOTIDE SEQUENCE [LARGE SCALE GENOMIC DNA]</scope>
    <source>
        <strain evidence="7">CIP 111883</strain>
    </source>
</reference>
<dbReference type="Pfam" id="PF00005">
    <property type="entry name" value="ABC_tran"/>
    <property type="match status" value="1"/>
</dbReference>
<evidence type="ECO:0000259" key="5">
    <source>
        <dbReference type="PROSITE" id="PS50893"/>
    </source>
</evidence>
<dbReference type="EMBL" id="CAKJTJ010000004">
    <property type="protein sequence ID" value="CAG9620234.1"/>
    <property type="molecule type" value="Genomic_DNA"/>
</dbReference>
<accession>A0ABM8YJW8</accession>
<dbReference type="PROSITE" id="PS50893">
    <property type="entry name" value="ABC_TRANSPORTER_2"/>
    <property type="match status" value="1"/>
</dbReference>
<feature type="domain" description="ABC transporter" evidence="5">
    <location>
        <begin position="2"/>
        <end position="240"/>
    </location>
</feature>
<dbReference type="Pfam" id="PF01955">
    <property type="entry name" value="CbiZ"/>
    <property type="match status" value="1"/>
</dbReference>
<dbReference type="Proteomes" id="UP000789833">
    <property type="component" value="Unassembled WGS sequence"/>
</dbReference>
<evidence type="ECO:0000313" key="6">
    <source>
        <dbReference type="EMBL" id="CAG9620234.1"/>
    </source>
</evidence>
<dbReference type="InterPro" id="IPR002808">
    <property type="entry name" value="AdoCbi_amidolase"/>
</dbReference>
<dbReference type="InterPro" id="IPR003439">
    <property type="entry name" value="ABC_transporter-like_ATP-bd"/>
</dbReference>
<comment type="caution">
    <text evidence="6">The sequence shown here is derived from an EMBL/GenBank/DDBJ whole genome shotgun (WGS) entry which is preliminary data.</text>
</comment>
<keyword evidence="3 6" id="KW-0067">ATP-binding</keyword>
<keyword evidence="2" id="KW-0547">Nucleotide-binding</keyword>
<dbReference type="PANTHER" id="PTHR42794">
    <property type="entry name" value="HEMIN IMPORT ATP-BINDING PROTEIN HMUV"/>
    <property type="match status" value="1"/>
</dbReference>
<keyword evidence="1" id="KW-0813">Transport</keyword>
<name>A0ABM8YJW8_9BACI</name>
<keyword evidence="7" id="KW-1185">Reference proteome</keyword>
<gene>
    <name evidence="6" type="primary">btuD_2</name>
    <name evidence="6" type="ORF">BACCIP111883_01002</name>
</gene>
<keyword evidence="4" id="KW-1278">Translocase</keyword>
<sequence length="492" mass="54640">MIKIQGLVGGYSSEKPIINGIDLHIEKGEFFALLGPNGSGKTTLFKLVTGQLPVLEGELLLTNHPISYYSKLEKAKKVAVLTQEIQISFDYTVEEIISLGRYPHQTGFLKSLSTKDKTIMREVMQLTNTEKYKDKQFRNLSGGEKQRVLLAKALTQEPEILLLDEPTNHLDIKHTFQMLDLIKEWQRTRSLTVFAILHDLNIASLYADRLALLHGGKFLEVGDSETLRKEEQLAKVYEVLIKAESHPVVPKPQLLMTPGNVEKEKVVAFSENFSFYQDEEYVHIKSSAPLRTISNGVVGEGIKWHKHFCNFHVSKTYHCNDPINDIQQWLTERSIPHEQTVGMMTAVQLSDVVVQKEKIEDLELMAVVTAGVGNAVDITKTALKQIPVTIGTINIMLFIHAHLTDGALVNGLLSAVEAKTKAMHDLQIMDPQTNTLATGTSTDAMVLAVTQHGEPTPYAGSGTLIGKGIGHIVYKAVTEAILTYQKRVGLNA</sequence>
<dbReference type="SMART" id="SM00382">
    <property type="entry name" value="AAA"/>
    <property type="match status" value="1"/>
</dbReference>
<dbReference type="RefSeq" id="WP_230500172.1">
    <property type="nucleotide sequence ID" value="NZ_CAKJTJ010000004.1"/>
</dbReference>
<dbReference type="Gene3D" id="3.40.50.300">
    <property type="entry name" value="P-loop containing nucleotide triphosphate hydrolases"/>
    <property type="match status" value="1"/>
</dbReference>
<evidence type="ECO:0000313" key="7">
    <source>
        <dbReference type="Proteomes" id="UP000789833"/>
    </source>
</evidence>